<dbReference type="Proteomes" id="UP001054252">
    <property type="component" value="Unassembled WGS sequence"/>
</dbReference>
<sequence length="183" mass="20450">MLVRDLHNLRELYLDGVNISANGSEWCSSLPLAVPKLQVLSLSYTQLSGPICKSLQQLQLLSTLHLNGNNFSSEMPKKLMLLPGLQSLDVSVNRLLSGTLPEFPKTSVQEFLSLYFTSFYGQLPDSIGNLKLLKELELRDCNFSGLIPYSLANLSQITHIGLSSNHFQGWLPFFATPEEKHQN</sequence>
<evidence type="ECO:0000256" key="5">
    <source>
        <dbReference type="ARBA" id="ARBA00023136"/>
    </source>
</evidence>
<gene>
    <name evidence="8" type="ORF">SLEP1_g16339</name>
</gene>
<dbReference type="PANTHER" id="PTHR48061">
    <property type="entry name" value="LEUCINE-RICH REPEAT RECEPTOR PROTEIN KINASE EMS1-LIKE-RELATED"/>
    <property type="match status" value="1"/>
</dbReference>
<accession>A0AAV5IZT3</accession>
<name>A0AAV5IZT3_9ROSI</name>
<keyword evidence="2" id="KW-0812">Transmembrane</keyword>
<keyword evidence="4" id="KW-1133">Transmembrane helix</keyword>
<keyword evidence="6" id="KW-0675">Receptor</keyword>
<comment type="subcellular location">
    <subcellularLocation>
        <location evidence="1">Membrane</location>
        <topology evidence="1">Single-pass type I membrane protein</topology>
    </subcellularLocation>
</comment>
<protein>
    <submittedName>
        <fullName evidence="8">Uncharacterized protein</fullName>
    </submittedName>
</protein>
<proteinExistence type="predicted"/>
<evidence type="ECO:0000313" key="9">
    <source>
        <dbReference type="Proteomes" id="UP001054252"/>
    </source>
</evidence>
<keyword evidence="7" id="KW-0325">Glycoprotein</keyword>
<dbReference type="InterPro" id="IPR032675">
    <property type="entry name" value="LRR_dom_sf"/>
</dbReference>
<dbReference type="InterPro" id="IPR001611">
    <property type="entry name" value="Leu-rich_rpt"/>
</dbReference>
<comment type="caution">
    <text evidence="8">The sequence shown here is derived from an EMBL/GenBank/DDBJ whole genome shotgun (WGS) entry which is preliminary data.</text>
</comment>
<dbReference type="PANTHER" id="PTHR48061:SF2">
    <property type="entry name" value="RECEPTOR LIKE PROTEIN 30-LIKE"/>
    <property type="match status" value="1"/>
</dbReference>
<dbReference type="GO" id="GO:0016020">
    <property type="term" value="C:membrane"/>
    <property type="evidence" value="ECO:0007669"/>
    <property type="project" value="UniProtKB-SubCell"/>
</dbReference>
<dbReference type="SUPFAM" id="SSF52058">
    <property type="entry name" value="L domain-like"/>
    <property type="match status" value="1"/>
</dbReference>
<evidence type="ECO:0000256" key="7">
    <source>
        <dbReference type="ARBA" id="ARBA00023180"/>
    </source>
</evidence>
<dbReference type="Gene3D" id="3.80.10.10">
    <property type="entry name" value="Ribonuclease Inhibitor"/>
    <property type="match status" value="1"/>
</dbReference>
<evidence type="ECO:0000256" key="6">
    <source>
        <dbReference type="ARBA" id="ARBA00023170"/>
    </source>
</evidence>
<evidence type="ECO:0000256" key="3">
    <source>
        <dbReference type="ARBA" id="ARBA00022729"/>
    </source>
</evidence>
<keyword evidence="5" id="KW-0472">Membrane</keyword>
<reference evidence="8 9" key="1">
    <citation type="journal article" date="2021" name="Commun. Biol.">
        <title>The genome of Shorea leprosula (Dipterocarpaceae) highlights the ecological relevance of drought in aseasonal tropical rainforests.</title>
        <authorList>
            <person name="Ng K.K.S."/>
            <person name="Kobayashi M.J."/>
            <person name="Fawcett J.A."/>
            <person name="Hatakeyama M."/>
            <person name="Paape T."/>
            <person name="Ng C.H."/>
            <person name="Ang C.C."/>
            <person name="Tnah L.H."/>
            <person name="Lee C.T."/>
            <person name="Nishiyama T."/>
            <person name="Sese J."/>
            <person name="O'Brien M.J."/>
            <person name="Copetti D."/>
            <person name="Mohd Noor M.I."/>
            <person name="Ong R.C."/>
            <person name="Putra M."/>
            <person name="Sireger I.Z."/>
            <person name="Indrioko S."/>
            <person name="Kosugi Y."/>
            <person name="Izuno A."/>
            <person name="Isagi Y."/>
            <person name="Lee S.L."/>
            <person name="Shimizu K.K."/>
        </authorList>
    </citation>
    <scope>NUCLEOTIDE SEQUENCE [LARGE SCALE GENOMIC DNA]</scope>
    <source>
        <strain evidence="8">214</strain>
    </source>
</reference>
<evidence type="ECO:0000313" key="8">
    <source>
        <dbReference type="EMBL" id="GKV04141.1"/>
    </source>
</evidence>
<dbReference type="EMBL" id="BPVZ01000021">
    <property type="protein sequence ID" value="GKV04141.1"/>
    <property type="molecule type" value="Genomic_DNA"/>
</dbReference>
<dbReference type="AlphaFoldDB" id="A0AAV5IZT3"/>
<keyword evidence="9" id="KW-1185">Reference proteome</keyword>
<keyword evidence="3" id="KW-0732">Signal</keyword>
<dbReference type="Pfam" id="PF00560">
    <property type="entry name" value="LRR_1"/>
    <property type="match status" value="2"/>
</dbReference>
<dbReference type="InterPro" id="IPR046956">
    <property type="entry name" value="RLP23-like"/>
</dbReference>
<organism evidence="8 9">
    <name type="scientific">Rubroshorea leprosula</name>
    <dbReference type="NCBI Taxonomy" id="152421"/>
    <lineage>
        <taxon>Eukaryota</taxon>
        <taxon>Viridiplantae</taxon>
        <taxon>Streptophyta</taxon>
        <taxon>Embryophyta</taxon>
        <taxon>Tracheophyta</taxon>
        <taxon>Spermatophyta</taxon>
        <taxon>Magnoliopsida</taxon>
        <taxon>eudicotyledons</taxon>
        <taxon>Gunneridae</taxon>
        <taxon>Pentapetalae</taxon>
        <taxon>rosids</taxon>
        <taxon>malvids</taxon>
        <taxon>Malvales</taxon>
        <taxon>Dipterocarpaceae</taxon>
        <taxon>Rubroshorea</taxon>
    </lineage>
</organism>
<evidence type="ECO:0000256" key="4">
    <source>
        <dbReference type="ARBA" id="ARBA00022989"/>
    </source>
</evidence>
<evidence type="ECO:0000256" key="1">
    <source>
        <dbReference type="ARBA" id="ARBA00004479"/>
    </source>
</evidence>
<evidence type="ECO:0000256" key="2">
    <source>
        <dbReference type="ARBA" id="ARBA00022692"/>
    </source>
</evidence>